<name>A0A3N4IML0_ASCIM</name>
<sequence>MSNRYSSNESLGTRLFVRGIVDRIEATMARPESASPARAFDRIRGGISGVMSGLISPNRLLGYGDNGAGSRSNIKKHDEHEKHHQNLVRRLASLRKGKNRASAGSQTMLPGSPPQTAGEPVPLLRLHWEKKKLVISLPMSGARIAEVNVYHNLYPDQDLREQISTMEICFAPTPLDSSQQDGKYIDPETGKFVGESTVGLELEDIDDSWFLPTLPREQRRPFEEMWEETYGAPGDSSSSSSSGSDVFYDALENIMEEDSNVEGEASGASGCLSCRPALVHVEEDVISTGRRPSLTEAFPELGPESPFPNPEASGDNNKRGKPFPVPPRASSYPVNARSKKLHRNHSLSEGIPYQSDNSSRPCSLRAESGAVPKIVMFPRKELFCEDCRDDAGSIKSGYLRNIPNMSDSMVSFLTTVSKEPPSLDQGTSSRRASVDPGSTVALSTTISNKTSRRVKPSHHQSSHSSSSEPYSSEDDLDVSSFGKYPRQPEQPRPHYSTTQSMKVRDLLSSLSQEDAELSPMAIQDIAFNDEYFNNPSSSSNSLQSINLRKHNEHNHKVKPTDSPASTSSNDRWSVVSTSSAPRPPLSHRLHRNTNYGFLEHQDWVRFEFFSNVDRKVKDEIEGALRAEAFRSDENRKRRDVVVQEPLYVHLRKHLFRTDAWELQENCLAGGGGVWEINVPIIRKEEWT</sequence>
<feature type="compositionally biased region" description="Polar residues" evidence="1">
    <location>
        <begin position="562"/>
        <end position="580"/>
    </location>
</feature>
<dbReference type="AlphaFoldDB" id="A0A3N4IML0"/>
<evidence type="ECO:0000313" key="2">
    <source>
        <dbReference type="EMBL" id="RPA85370.1"/>
    </source>
</evidence>
<feature type="region of interest" description="Disordered" evidence="1">
    <location>
        <begin position="290"/>
        <end position="364"/>
    </location>
</feature>
<protein>
    <submittedName>
        <fullName evidence="2">Uncharacterized protein</fullName>
    </submittedName>
</protein>
<feature type="region of interest" description="Disordered" evidence="1">
    <location>
        <begin position="66"/>
        <end position="85"/>
    </location>
</feature>
<feature type="region of interest" description="Disordered" evidence="1">
    <location>
        <begin position="96"/>
        <end position="118"/>
    </location>
</feature>
<reference evidence="2 3" key="1">
    <citation type="journal article" date="2018" name="Nat. Ecol. Evol.">
        <title>Pezizomycetes genomes reveal the molecular basis of ectomycorrhizal truffle lifestyle.</title>
        <authorList>
            <person name="Murat C."/>
            <person name="Payen T."/>
            <person name="Noel B."/>
            <person name="Kuo A."/>
            <person name="Morin E."/>
            <person name="Chen J."/>
            <person name="Kohler A."/>
            <person name="Krizsan K."/>
            <person name="Balestrini R."/>
            <person name="Da Silva C."/>
            <person name="Montanini B."/>
            <person name="Hainaut M."/>
            <person name="Levati E."/>
            <person name="Barry K.W."/>
            <person name="Belfiori B."/>
            <person name="Cichocki N."/>
            <person name="Clum A."/>
            <person name="Dockter R.B."/>
            <person name="Fauchery L."/>
            <person name="Guy J."/>
            <person name="Iotti M."/>
            <person name="Le Tacon F."/>
            <person name="Lindquist E.A."/>
            <person name="Lipzen A."/>
            <person name="Malagnac F."/>
            <person name="Mello A."/>
            <person name="Molinier V."/>
            <person name="Miyauchi S."/>
            <person name="Poulain J."/>
            <person name="Riccioni C."/>
            <person name="Rubini A."/>
            <person name="Sitrit Y."/>
            <person name="Splivallo R."/>
            <person name="Traeger S."/>
            <person name="Wang M."/>
            <person name="Zifcakova L."/>
            <person name="Wipf D."/>
            <person name="Zambonelli A."/>
            <person name="Paolocci F."/>
            <person name="Nowrousian M."/>
            <person name="Ottonello S."/>
            <person name="Baldrian P."/>
            <person name="Spatafora J.W."/>
            <person name="Henrissat B."/>
            <person name="Nagy L.G."/>
            <person name="Aury J.M."/>
            <person name="Wincker P."/>
            <person name="Grigoriev I.V."/>
            <person name="Bonfante P."/>
            <person name="Martin F.M."/>
        </authorList>
    </citation>
    <scope>NUCLEOTIDE SEQUENCE [LARGE SCALE GENOMIC DNA]</scope>
    <source>
        <strain evidence="2 3">RN42</strain>
    </source>
</reference>
<keyword evidence="3" id="KW-1185">Reference proteome</keyword>
<gene>
    <name evidence="2" type="ORF">BJ508DRAFT_303033</name>
</gene>
<proteinExistence type="predicted"/>
<dbReference type="EMBL" id="ML119654">
    <property type="protein sequence ID" value="RPA85370.1"/>
    <property type="molecule type" value="Genomic_DNA"/>
</dbReference>
<feature type="region of interest" description="Disordered" evidence="1">
    <location>
        <begin position="417"/>
        <end position="500"/>
    </location>
</feature>
<organism evidence="2 3">
    <name type="scientific">Ascobolus immersus RN42</name>
    <dbReference type="NCBI Taxonomy" id="1160509"/>
    <lineage>
        <taxon>Eukaryota</taxon>
        <taxon>Fungi</taxon>
        <taxon>Dikarya</taxon>
        <taxon>Ascomycota</taxon>
        <taxon>Pezizomycotina</taxon>
        <taxon>Pezizomycetes</taxon>
        <taxon>Pezizales</taxon>
        <taxon>Ascobolaceae</taxon>
        <taxon>Ascobolus</taxon>
    </lineage>
</organism>
<feature type="compositionally biased region" description="Polar residues" evidence="1">
    <location>
        <begin position="440"/>
        <end position="449"/>
    </location>
</feature>
<feature type="region of interest" description="Disordered" evidence="1">
    <location>
        <begin position="552"/>
        <end position="587"/>
    </location>
</feature>
<dbReference type="Proteomes" id="UP000275078">
    <property type="component" value="Unassembled WGS sequence"/>
</dbReference>
<feature type="compositionally biased region" description="Basic and acidic residues" evidence="1">
    <location>
        <begin position="75"/>
        <end position="84"/>
    </location>
</feature>
<evidence type="ECO:0000256" key="1">
    <source>
        <dbReference type="SAM" id="MobiDB-lite"/>
    </source>
</evidence>
<feature type="compositionally biased region" description="Basic residues" evidence="1">
    <location>
        <begin position="450"/>
        <end position="461"/>
    </location>
</feature>
<accession>A0A3N4IML0</accession>
<evidence type="ECO:0000313" key="3">
    <source>
        <dbReference type="Proteomes" id="UP000275078"/>
    </source>
</evidence>